<dbReference type="InterPro" id="IPR011250">
    <property type="entry name" value="OMP/PagP_B-barrel"/>
</dbReference>
<keyword evidence="2" id="KW-1133">Transmembrane helix</keyword>
<dbReference type="Proteomes" id="UP000322521">
    <property type="component" value="Unassembled WGS sequence"/>
</dbReference>
<keyword evidence="5" id="KW-1185">Reference proteome</keyword>
<proteinExistence type="predicted"/>
<feature type="transmembrane region" description="Helical" evidence="2">
    <location>
        <begin position="16"/>
        <end position="34"/>
    </location>
</feature>
<accession>A0A5M9NF54</accession>
<sequence>MQALAINGCLVVKERLHFMVAFASGFNLADIIFICQFRLTAMFLLLYPITGIIHCLLRAFKFLTIHMGWHTKYVTIWHTINATFGELMLLPSRLLLLSPLATLCFNANAAKPAHDVYSELGGSSISNGNTTTQAIHSKFGFYYYVTPFIALDVNWNQANSYTDGPKTKDFGSKYQGLGAAVKVQQPIMKNFSLYAKGGASYITFTESQWDNNIGSHVDTKESGLYPNASIGADMRTPWKNFSVNANYNYQMLQDDYNASTFSIGFNYHFK</sequence>
<evidence type="ECO:0000259" key="3">
    <source>
        <dbReference type="Pfam" id="PF13505"/>
    </source>
</evidence>
<evidence type="ECO:0000256" key="1">
    <source>
        <dbReference type="ARBA" id="ARBA00022729"/>
    </source>
</evidence>
<evidence type="ECO:0000313" key="4">
    <source>
        <dbReference type="EMBL" id="KAA8666711.1"/>
    </source>
</evidence>
<dbReference type="Pfam" id="PF13505">
    <property type="entry name" value="OMP_b-brl"/>
    <property type="match status" value="1"/>
</dbReference>
<evidence type="ECO:0000256" key="2">
    <source>
        <dbReference type="SAM" id="Phobius"/>
    </source>
</evidence>
<dbReference type="SUPFAM" id="SSF56925">
    <property type="entry name" value="OMPA-like"/>
    <property type="match status" value="1"/>
</dbReference>
<evidence type="ECO:0000313" key="5">
    <source>
        <dbReference type="Proteomes" id="UP000322521"/>
    </source>
</evidence>
<name>A0A5M9NF54_9VIBR</name>
<keyword evidence="2" id="KW-0812">Transmembrane</keyword>
<comment type="caution">
    <text evidence="4">The sequence shown here is derived from an EMBL/GenBank/DDBJ whole genome shotgun (WGS) entry which is preliminary data.</text>
</comment>
<dbReference type="InterPro" id="IPR027385">
    <property type="entry name" value="Beta-barrel_OMP"/>
</dbReference>
<feature type="transmembrane region" description="Helical" evidence="2">
    <location>
        <begin position="40"/>
        <end position="60"/>
    </location>
</feature>
<gene>
    <name evidence="4" type="ORF">F4W18_22510</name>
</gene>
<dbReference type="Gene3D" id="2.40.160.20">
    <property type="match status" value="1"/>
</dbReference>
<organism evidence="4 5">
    <name type="scientific">Vibrio gigantis</name>
    <dbReference type="NCBI Taxonomy" id="296199"/>
    <lineage>
        <taxon>Bacteria</taxon>
        <taxon>Pseudomonadati</taxon>
        <taxon>Pseudomonadota</taxon>
        <taxon>Gammaproteobacteria</taxon>
        <taxon>Vibrionales</taxon>
        <taxon>Vibrionaceae</taxon>
        <taxon>Vibrio</taxon>
    </lineage>
</organism>
<keyword evidence="1" id="KW-0732">Signal</keyword>
<feature type="domain" description="Outer membrane protein beta-barrel" evidence="3">
    <location>
        <begin position="100"/>
        <end position="269"/>
    </location>
</feature>
<reference evidence="4 5" key="1">
    <citation type="submission" date="2019-09" db="EMBL/GenBank/DDBJ databases">
        <title>Draft genome sequence of various Type strains from the CCUG.</title>
        <authorList>
            <person name="Pineiro-Iglesias B."/>
            <person name="Tunovic T."/>
            <person name="Unosson C."/>
            <person name="Inganas E."/>
            <person name="Ohlen M."/>
            <person name="Cardew S."/>
            <person name="Jensie-Markopoulos S."/>
            <person name="Salva-Serra F."/>
            <person name="Jaen-Luchoro D."/>
            <person name="Karlsson R."/>
            <person name="Svensson-Stadler L."/>
            <person name="Chun J."/>
            <person name="Moore E."/>
        </authorList>
    </citation>
    <scope>NUCLEOTIDE SEQUENCE [LARGE SCALE GENOMIC DNA]</scope>
    <source>
        <strain evidence="4 5">CCUG 56969T</strain>
    </source>
</reference>
<keyword evidence="2" id="KW-0472">Membrane</keyword>
<dbReference type="EMBL" id="VXJS01000017">
    <property type="protein sequence ID" value="KAA8666711.1"/>
    <property type="molecule type" value="Genomic_DNA"/>
</dbReference>
<protein>
    <submittedName>
        <fullName evidence="4">Porin family protein</fullName>
    </submittedName>
</protein>
<dbReference type="AlphaFoldDB" id="A0A5M9NF54"/>